<dbReference type="Proteomes" id="UP001305779">
    <property type="component" value="Unassembled WGS sequence"/>
</dbReference>
<evidence type="ECO:0008006" key="3">
    <source>
        <dbReference type="Google" id="ProtNLM"/>
    </source>
</evidence>
<evidence type="ECO:0000313" key="1">
    <source>
        <dbReference type="EMBL" id="KAK4506135.1"/>
    </source>
</evidence>
<proteinExistence type="predicted"/>
<name>A0ABR0EXG9_ZASCE</name>
<gene>
    <name evidence="1" type="ORF">PRZ48_004100</name>
</gene>
<comment type="caution">
    <text evidence="1">The sequence shown here is derived from an EMBL/GenBank/DDBJ whole genome shotgun (WGS) entry which is preliminary data.</text>
</comment>
<accession>A0ABR0EXG9</accession>
<evidence type="ECO:0000313" key="2">
    <source>
        <dbReference type="Proteomes" id="UP001305779"/>
    </source>
</evidence>
<dbReference type="EMBL" id="JAXOVC010000002">
    <property type="protein sequence ID" value="KAK4506135.1"/>
    <property type="molecule type" value="Genomic_DNA"/>
</dbReference>
<keyword evidence="2" id="KW-1185">Reference proteome</keyword>
<sequence length="395" mass="44578">MTEECQQADWPFHKAFCKHFKSLAPRPSPHHALIIVFAPNSTEPSLEWVDSRDRTSRLDKFNDDKILSHTVLTHNRITGAETGVDIFLYYDDNFLDSYPDFSDSIAAITGGKLRHLWGGPIVVACGLETGGGYLGPMKDVDGVVCTDLAAYFIDCWNPSEEHKKRMARKENWKGKVHAVKATCAGERALSGAAEYVPVQIPLMHPIFEDGEADVAEVSKAIDIPLLTWKGPHKKAWPAVNQRTAVPKVCHMHKGLDPTVAGRGITQTQNSYGYSALKWDQRLGNVIVMREDLEPLTPEFIDAFGDFCWRHLPTYFQLRFERLDDVSRERVRELEGMIARETTPENWAVYLEDWRKVKAGVLDDSDVNTRVDGKVRMGVTAADANTLEYHLLCEHK</sequence>
<organism evidence="1 2">
    <name type="scientific">Zasmidium cellare</name>
    <name type="common">Wine cellar mold</name>
    <name type="synonym">Racodium cellare</name>
    <dbReference type="NCBI Taxonomy" id="395010"/>
    <lineage>
        <taxon>Eukaryota</taxon>
        <taxon>Fungi</taxon>
        <taxon>Dikarya</taxon>
        <taxon>Ascomycota</taxon>
        <taxon>Pezizomycotina</taxon>
        <taxon>Dothideomycetes</taxon>
        <taxon>Dothideomycetidae</taxon>
        <taxon>Mycosphaerellales</taxon>
        <taxon>Mycosphaerellaceae</taxon>
        <taxon>Zasmidium</taxon>
    </lineage>
</organism>
<reference evidence="1 2" key="1">
    <citation type="journal article" date="2023" name="G3 (Bethesda)">
        <title>A chromosome-level genome assembly of Zasmidium syzygii isolated from banana leaves.</title>
        <authorList>
            <person name="van Westerhoven A.C."/>
            <person name="Mehrabi R."/>
            <person name="Talebi R."/>
            <person name="Steentjes M.B.F."/>
            <person name="Corcolon B."/>
            <person name="Chong P.A."/>
            <person name="Kema G.H.J."/>
            <person name="Seidl M.F."/>
        </authorList>
    </citation>
    <scope>NUCLEOTIDE SEQUENCE [LARGE SCALE GENOMIC DNA]</scope>
    <source>
        <strain evidence="1 2">P124</strain>
    </source>
</reference>
<protein>
    <recommendedName>
        <fullName evidence="3">MYND-type zinc finger protein samB</fullName>
    </recommendedName>
</protein>